<sequence>MNLKNKTILITGIGSFIGWRAAELARERGMKVRGLQHSKNNLKTLKQQLGAEVIVGSVNNPVAARKACQGATIVLHTAGVTQENSSLEQLRAVDVGGTINMAKVAMHSGVKAFVHLSSGMVYGFNYPDHVTEGGPLCREDNLYCQTKIEAEQKLLQLNKPRNFGIIIIRPGDVYGPGSIPWIVRPLLLMRKGLFLLANGGKGVMNHVYIDNLIEAIFLSLEKEAYGEIFNITDGQETSWKEYFTRLAEIADLPAPLSMPASLIRLPIKLRRFGQKLLGENIDTLPTSVDLLTRPYAYSVEKAQSQLSYKPKISLEEGLKRTQEWLRKADIQNLIGDR</sequence>
<comment type="caution">
    <text evidence="3">The sequence shown here is derived from an EMBL/GenBank/DDBJ whole genome shotgun (WGS) entry which is preliminary data.</text>
</comment>
<reference evidence="3" key="1">
    <citation type="submission" date="2019-11" db="EMBL/GenBank/DDBJ databases">
        <title>Genomic insights into an expanded diversity of filamentous marine cyanobacteria reveals the extraordinary biosynthetic potential of Moorea and Okeania.</title>
        <authorList>
            <person name="Ferreira Leao T."/>
            <person name="Wang M."/>
            <person name="Moss N."/>
            <person name="Da Silva R."/>
            <person name="Sanders J."/>
            <person name="Nurk S."/>
            <person name="Gurevich A."/>
            <person name="Humphrey G."/>
            <person name="Reher R."/>
            <person name="Zhu Q."/>
            <person name="Belda-Ferre P."/>
            <person name="Glukhov E."/>
            <person name="Rex R."/>
            <person name="Dorrestein P.C."/>
            <person name="Knight R."/>
            <person name="Pevzner P."/>
            <person name="Gerwick W.H."/>
            <person name="Gerwick L."/>
        </authorList>
    </citation>
    <scope>NUCLEOTIDE SEQUENCE</scope>
    <source>
        <strain evidence="3">SIO1C4</strain>
    </source>
</reference>
<dbReference type="Pfam" id="PF01370">
    <property type="entry name" value="Epimerase"/>
    <property type="match status" value="1"/>
</dbReference>
<evidence type="ECO:0000313" key="3">
    <source>
        <dbReference type="EMBL" id="NER28737.1"/>
    </source>
</evidence>
<proteinExistence type="inferred from homology"/>
<dbReference type="SUPFAM" id="SSF51735">
    <property type="entry name" value="NAD(P)-binding Rossmann-fold domains"/>
    <property type="match status" value="1"/>
</dbReference>
<dbReference type="Gene3D" id="3.40.50.720">
    <property type="entry name" value="NAD(P)-binding Rossmann-like Domain"/>
    <property type="match status" value="1"/>
</dbReference>
<dbReference type="InterPro" id="IPR036291">
    <property type="entry name" value="NAD(P)-bd_dom_sf"/>
</dbReference>
<name>A0A6B3NAQ3_9CYAN</name>
<evidence type="ECO:0000256" key="1">
    <source>
        <dbReference type="ARBA" id="ARBA00007637"/>
    </source>
</evidence>
<dbReference type="PANTHER" id="PTHR43000">
    <property type="entry name" value="DTDP-D-GLUCOSE 4,6-DEHYDRATASE-RELATED"/>
    <property type="match status" value="1"/>
</dbReference>
<evidence type="ECO:0000259" key="2">
    <source>
        <dbReference type="Pfam" id="PF01370"/>
    </source>
</evidence>
<dbReference type="InterPro" id="IPR001509">
    <property type="entry name" value="Epimerase_deHydtase"/>
</dbReference>
<organism evidence="3">
    <name type="scientific">Symploca sp. SIO1C4</name>
    <dbReference type="NCBI Taxonomy" id="2607765"/>
    <lineage>
        <taxon>Bacteria</taxon>
        <taxon>Bacillati</taxon>
        <taxon>Cyanobacteriota</taxon>
        <taxon>Cyanophyceae</taxon>
        <taxon>Coleofasciculales</taxon>
        <taxon>Coleofasciculaceae</taxon>
        <taxon>Symploca</taxon>
    </lineage>
</organism>
<protein>
    <submittedName>
        <fullName evidence="3">NAD-dependent epimerase/dehydratase family protein</fullName>
    </submittedName>
</protein>
<comment type="similarity">
    <text evidence="1">Belongs to the NAD(P)-dependent epimerase/dehydratase family.</text>
</comment>
<dbReference type="AlphaFoldDB" id="A0A6B3NAQ3"/>
<gene>
    <name evidence="3" type="ORF">F6J89_14150</name>
</gene>
<accession>A0A6B3NAQ3</accession>
<feature type="domain" description="NAD-dependent epimerase/dehydratase" evidence="2">
    <location>
        <begin position="8"/>
        <end position="231"/>
    </location>
</feature>
<dbReference type="EMBL" id="JAAHFQ010000255">
    <property type="protein sequence ID" value="NER28737.1"/>
    <property type="molecule type" value="Genomic_DNA"/>
</dbReference>